<accession>A0ABN8NTL7</accession>
<dbReference type="EMBL" id="CALNXK010000036">
    <property type="protein sequence ID" value="CAH3121851.1"/>
    <property type="molecule type" value="Genomic_DNA"/>
</dbReference>
<feature type="non-terminal residue" evidence="1">
    <location>
        <position position="153"/>
    </location>
</feature>
<comment type="caution">
    <text evidence="1">The sequence shown here is derived from an EMBL/GenBank/DDBJ whole genome shotgun (WGS) entry which is preliminary data.</text>
</comment>
<keyword evidence="2" id="KW-1185">Reference proteome</keyword>
<protein>
    <recommendedName>
        <fullName evidence="3">Maturase K</fullName>
    </recommendedName>
</protein>
<proteinExistence type="predicted"/>
<evidence type="ECO:0000313" key="2">
    <source>
        <dbReference type="Proteomes" id="UP001159405"/>
    </source>
</evidence>
<sequence length="153" mass="18269">MLEWKFCCYLSLAEFDLVAFVRLFRFLLIRIDILKAFLIHLLPLHEMKISQSDLWVQTLHKWLYSQGVLSTSQTQAAQCSTFQYICSQRHFPSSFPMYSVPHNQYTKMSSRFPFGLVHQSWTKNYRTFCVTDVEKLKKLTLHSVYLTCYYKEN</sequence>
<dbReference type="Proteomes" id="UP001159405">
    <property type="component" value="Unassembled WGS sequence"/>
</dbReference>
<gene>
    <name evidence="1" type="ORF">PLOB_00028956</name>
</gene>
<evidence type="ECO:0000313" key="1">
    <source>
        <dbReference type="EMBL" id="CAH3121851.1"/>
    </source>
</evidence>
<name>A0ABN8NTL7_9CNID</name>
<evidence type="ECO:0008006" key="3">
    <source>
        <dbReference type="Google" id="ProtNLM"/>
    </source>
</evidence>
<organism evidence="1 2">
    <name type="scientific">Porites lobata</name>
    <dbReference type="NCBI Taxonomy" id="104759"/>
    <lineage>
        <taxon>Eukaryota</taxon>
        <taxon>Metazoa</taxon>
        <taxon>Cnidaria</taxon>
        <taxon>Anthozoa</taxon>
        <taxon>Hexacorallia</taxon>
        <taxon>Scleractinia</taxon>
        <taxon>Fungiina</taxon>
        <taxon>Poritidae</taxon>
        <taxon>Porites</taxon>
    </lineage>
</organism>
<reference evidence="1 2" key="1">
    <citation type="submission" date="2022-05" db="EMBL/GenBank/DDBJ databases">
        <authorList>
            <consortium name="Genoscope - CEA"/>
            <person name="William W."/>
        </authorList>
    </citation>
    <scope>NUCLEOTIDE SEQUENCE [LARGE SCALE GENOMIC DNA]</scope>
</reference>